<gene>
    <name evidence="1" type="ORF">QU481_17085</name>
</gene>
<organism evidence="1 2">
    <name type="scientific">Crenobacter oryzisoli</name>
    <dbReference type="NCBI Taxonomy" id="3056844"/>
    <lineage>
        <taxon>Bacteria</taxon>
        <taxon>Pseudomonadati</taxon>
        <taxon>Pseudomonadota</taxon>
        <taxon>Betaproteobacteria</taxon>
        <taxon>Neisseriales</taxon>
        <taxon>Neisseriaceae</taxon>
        <taxon>Crenobacter</taxon>
    </lineage>
</organism>
<keyword evidence="2" id="KW-1185">Reference proteome</keyword>
<proteinExistence type="predicted"/>
<name>A0ABT7XSS5_9NEIS</name>
<dbReference type="Proteomes" id="UP001168540">
    <property type="component" value="Unassembled WGS sequence"/>
</dbReference>
<comment type="caution">
    <text evidence="1">The sequence shown here is derived from an EMBL/GenBank/DDBJ whole genome shotgun (WGS) entry which is preliminary data.</text>
</comment>
<reference evidence="1" key="1">
    <citation type="submission" date="2023-06" db="EMBL/GenBank/DDBJ databases">
        <authorList>
            <person name="Zhang S."/>
        </authorList>
    </citation>
    <scope>NUCLEOTIDE SEQUENCE</scope>
    <source>
        <strain evidence="1">SG2303</strain>
    </source>
</reference>
<dbReference type="EMBL" id="JAUEDK010000037">
    <property type="protein sequence ID" value="MDN0076584.1"/>
    <property type="molecule type" value="Genomic_DNA"/>
</dbReference>
<evidence type="ECO:0000313" key="2">
    <source>
        <dbReference type="Proteomes" id="UP001168540"/>
    </source>
</evidence>
<sequence>MIYTKFAALLGTAEQDTKATSVMALPREDALAALTKLMEPQNIAAILIDYPSFEGHSYNQIDLLVSALVGHGMKESADLVQQHTPLLVTDKPEKALKIYQEIQRDSLAVTASLYFAGQRDHDAEQAIHRYMQRNLRQSEG</sequence>
<protein>
    <submittedName>
        <fullName evidence="1">Uncharacterized protein</fullName>
    </submittedName>
</protein>
<accession>A0ABT7XSS5</accession>
<evidence type="ECO:0000313" key="1">
    <source>
        <dbReference type="EMBL" id="MDN0076584.1"/>
    </source>
</evidence>
<dbReference type="RefSeq" id="WP_289831237.1">
    <property type="nucleotide sequence ID" value="NZ_JAUEDK010000037.1"/>
</dbReference>